<reference evidence="1 2" key="1">
    <citation type="journal article" date="2015" name="Fungal Genet. Biol.">
        <title>Evolution of novel wood decay mechanisms in Agaricales revealed by the genome sequences of Fistulina hepatica and Cylindrobasidium torrendii.</title>
        <authorList>
            <person name="Floudas D."/>
            <person name="Held B.W."/>
            <person name="Riley R."/>
            <person name="Nagy L.G."/>
            <person name="Koehler G."/>
            <person name="Ransdell A.S."/>
            <person name="Younus H."/>
            <person name="Chow J."/>
            <person name="Chiniquy J."/>
            <person name="Lipzen A."/>
            <person name="Tritt A."/>
            <person name="Sun H."/>
            <person name="Haridas S."/>
            <person name="LaButti K."/>
            <person name="Ohm R.A."/>
            <person name="Kues U."/>
            <person name="Blanchette R.A."/>
            <person name="Grigoriev I.V."/>
            <person name="Minto R.E."/>
            <person name="Hibbett D.S."/>
        </authorList>
    </citation>
    <scope>NUCLEOTIDE SEQUENCE [LARGE SCALE GENOMIC DNA]</scope>
    <source>
        <strain evidence="1 2">ATCC 64428</strain>
    </source>
</reference>
<dbReference type="AlphaFoldDB" id="A0A0D7AME1"/>
<organism evidence="1 2">
    <name type="scientific">Fistulina hepatica ATCC 64428</name>
    <dbReference type="NCBI Taxonomy" id="1128425"/>
    <lineage>
        <taxon>Eukaryota</taxon>
        <taxon>Fungi</taxon>
        <taxon>Dikarya</taxon>
        <taxon>Basidiomycota</taxon>
        <taxon>Agaricomycotina</taxon>
        <taxon>Agaricomycetes</taxon>
        <taxon>Agaricomycetidae</taxon>
        <taxon>Agaricales</taxon>
        <taxon>Fistulinaceae</taxon>
        <taxon>Fistulina</taxon>
    </lineage>
</organism>
<dbReference type="Proteomes" id="UP000054144">
    <property type="component" value="Unassembled WGS sequence"/>
</dbReference>
<dbReference type="EMBL" id="KN881628">
    <property type="protein sequence ID" value="KIY53040.1"/>
    <property type="molecule type" value="Genomic_DNA"/>
</dbReference>
<sequence length="202" mass="22457">MALRFQLHKYVAVAQVNASVVAQFRPSKTSENSENQALLANAVPMYAALTLAMSRVGWIRTIRACLSSSRTTARHPRIAPRTRRARATRIANGARGAIWKPMCLVYTDEAEPWDPPPHARATALVLRFTRRRSCASARRRRITSVMHAAFDVTVAMSDRESSFHPRAEDLARIKRTRTHAAFLLTLPTPENLMQSAGAPAAN</sequence>
<name>A0A0D7AME1_9AGAR</name>
<keyword evidence="2" id="KW-1185">Reference proteome</keyword>
<evidence type="ECO:0000313" key="1">
    <source>
        <dbReference type="EMBL" id="KIY53040.1"/>
    </source>
</evidence>
<gene>
    <name evidence="1" type="ORF">FISHEDRAFT_69186</name>
</gene>
<accession>A0A0D7AME1</accession>
<protein>
    <submittedName>
        <fullName evidence="1">Uncharacterized protein</fullName>
    </submittedName>
</protein>
<proteinExistence type="predicted"/>
<evidence type="ECO:0000313" key="2">
    <source>
        <dbReference type="Proteomes" id="UP000054144"/>
    </source>
</evidence>